<sequence>MLEHAHVGVNPDAESGVVSRGSVVTIDMGGDEMKFLLGSRESAPEGLDVYSDQSPLGAAVLGAKVGSTVEYSSPDGKRTFKVAILECEPYTG</sequence>
<feature type="domain" description="Transcription elongation factor GreA/GreB C-terminal" evidence="1">
    <location>
        <begin position="15"/>
        <end position="83"/>
    </location>
</feature>
<dbReference type="Gene3D" id="3.10.50.30">
    <property type="entry name" value="Transcription elongation factor, GreA/GreB, C-terminal domain"/>
    <property type="match status" value="1"/>
</dbReference>
<proteinExistence type="predicted"/>
<dbReference type="Pfam" id="PF01272">
    <property type="entry name" value="GreA_GreB"/>
    <property type="match status" value="1"/>
</dbReference>
<reference evidence="2" key="1">
    <citation type="submission" date="2020-05" db="EMBL/GenBank/DDBJ databases">
        <authorList>
            <person name="Chiriac C."/>
            <person name="Salcher M."/>
            <person name="Ghai R."/>
            <person name="Kavagutti S V."/>
        </authorList>
    </citation>
    <scope>NUCLEOTIDE SEQUENCE</scope>
</reference>
<dbReference type="GO" id="GO:0003677">
    <property type="term" value="F:DNA binding"/>
    <property type="evidence" value="ECO:0007669"/>
    <property type="project" value="InterPro"/>
</dbReference>
<organism evidence="2">
    <name type="scientific">freshwater metagenome</name>
    <dbReference type="NCBI Taxonomy" id="449393"/>
    <lineage>
        <taxon>unclassified sequences</taxon>
        <taxon>metagenomes</taxon>
        <taxon>ecological metagenomes</taxon>
    </lineage>
</organism>
<evidence type="ECO:0000313" key="2">
    <source>
        <dbReference type="EMBL" id="CAB5074919.1"/>
    </source>
</evidence>
<dbReference type="SUPFAM" id="SSF54534">
    <property type="entry name" value="FKBP-like"/>
    <property type="match status" value="1"/>
</dbReference>
<dbReference type="InterPro" id="IPR001437">
    <property type="entry name" value="Tscrpt_elong_fac_GreA/B_C"/>
</dbReference>
<dbReference type="EMBL" id="CAFBRC010000036">
    <property type="protein sequence ID" value="CAB5074919.1"/>
    <property type="molecule type" value="Genomic_DNA"/>
</dbReference>
<dbReference type="InterPro" id="IPR036953">
    <property type="entry name" value="GreA/GreB_C_sf"/>
</dbReference>
<evidence type="ECO:0000259" key="1">
    <source>
        <dbReference type="Pfam" id="PF01272"/>
    </source>
</evidence>
<dbReference type="AlphaFoldDB" id="A0A6J7VAN4"/>
<gene>
    <name evidence="2" type="ORF">UFOPK4367_00685</name>
</gene>
<accession>A0A6J7VAN4</accession>
<protein>
    <submittedName>
        <fullName evidence="2">Unannotated protein</fullName>
    </submittedName>
</protein>
<dbReference type="GO" id="GO:0032784">
    <property type="term" value="P:regulation of DNA-templated transcription elongation"/>
    <property type="evidence" value="ECO:0007669"/>
    <property type="project" value="InterPro"/>
</dbReference>
<name>A0A6J7VAN4_9ZZZZ</name>